<dbReference type="PANTHER" id="PTHR34997">
    <property type="entry name" value="AM15"/>
    <property type="match status" value="1"/>
</dbReference>
<dbReference type="InterPro" id="IPR018392">
    <property type="entry name" value="LysM"/>
</dbReference>
<reference evidence="6" key="1">
    <citation type="journal article" date="2012" name="MBio">
        <title>Comparative genome analysis of Trichophyton rubrum and related dermatophytes reveals candidate genes involved in infection.</title>
        <authorList>
            <person name="Martinez D.A."/>
            <person name="Oliver B.G."/>
            <person name="Graeser Y."/>
            <person name="Goldberg J.M."/>
            <person name="Li W."/>
            <person name="Martinez-Rossi N.M."/>
            <person name="Monod M."/>
            <person name="Shelest E."/>
            <person name="Barton R.C."/>
            <person name="Birch E."/>
            <person name="Brakhage A.A."/>
            <person name="Chen Z."/>
            <person name="Gurr S.J."/>
            <person name="Heiman D."/>
            <person name="Heitman J."/>
            <person name="Kosti I."/>
            <person name="Rossi A."/>
            <person name="Saif S."/>
            <person name="Samalova M."/>
            <person name="Saunders C.W."/>
            <person name="Shea T."/>
            <person name="Summerbell R.C."/>
            <person name="Xu J."/>
            <person name="Young S."/>
            <person name="Zeng Q."/>
            <person name="Birren B.W."/>
            <person name="Cuomo C.A."/>
            <person name="White T.C."/>
        </authorList>
    </citation>
    <scope>NUCLEOTIDE SEQUENCE [LARGE SCALE GENOMIC DNA]</scope>
    <source>
        <strain evidence="6">ATCC MYA-4605 / CBS 113480</strain>
    </source>
</reference>
<evidence type="ECO:0000313" key="6">
    <source>
        <dbReference type="Proteomes" id="UP000002035"/>
    </source>
</evidence>
<dbReference type="Gene3D" id="3.10.350.10">
    <property type="entry name" value="LysM domain"/>
    <property type="match status" value="3"/>
</dbReference>
<evidence type="ECO:0000256" key="1">
    <source>
        <dbReference type="ARBA" id="ARBA00022669"/>
    </source>
</evidence>
<dbReference type="OMA" id="PGTNPGC"/>
<dbReference type="OrthoDB" id="5985073at2759"/>
<proteinExistence type="predicted"/>
<dbReference type="eggNOG" id="KOG2806">
    <property type="taxonomic scope" value="Eukaryota"/>
</dbReference>
<gene>
    <name evidence="5" type="ORF">MCYG_07091</name>
</gene>
<keyword evidence="6" id="KW-1185">Reference proteome</keyword>
<feature type="domain" description="LysM" evidence="4">
    <location>
        <begin position="262"/>
        <end position="309"/>
    </location>
</feature>
<dbReference type="Pfam" id="PF01476">
    <property type="entry name" value="LysM"/>
    <property type="match status" value="2"/>
</dbReference>
<evidence type="ECO:0000256" key="3">
    <source>
        <dbReference type="SAM" id="MobiDB-lite"/>
    </source>
</evidence>
<dbReference type="GO" id="GO:0008061">
    <property type="term" value="F:chitin binding"/>
    <property type="evidence" value="ECO:0007669"/>
    <property type="project" value="UniProtKB-KW"/>
</dbReference>
<keyword evidence="2" id="KW-0843">Virulence</keyword>
<dbReference type="AlphaFoldDB" id="C5FWI8"/>
<dbReference type="STRING" id="554155.C5FWI8"/>
<dbReference type="EMBL" id="DS995706">
    <property type="protein sequence ID" value="EEQ34272.1"/>
    <property type="molecule type" value="Genomic_DNA"/>
</dbReference>
<accession>C5FWI8</accession>
<organism evidence="5 6">
    <name type="scientific">Arthroderma otae (strain ATCC MYA-4605 / CBS 113480)</name>
    <name type="common">Microsporum canis</name>
    <dbReference type="NCBI Taxonomy" id="554155"/>
    <lineage>
        <taxon>Eukaryota</taxon>
        <taxon>Fungi</taxon>
        <taxon>Dikarya</taxon>
        <taxon>Ascomycota</taxon>
        <taxon>Pezizomycotina</taxon>
        <taxon>Eurotiomycetes</taxon>
        <taxon>Eurotiomycetidae</taxon>
        <taxon>Onygenales</taxon>
        <taxon>Arthrodermataceae</taxon>
        <taxon>Microsporum</taxon>
    </lineage>
</organism>
<evidence type="ECO:0000313" key="5">
    <source>
        <dbReference type="EMBL" id="EEQ34272.1"/>
    </source>
</evidence>
<sequence length="396" mass="42385">MDVAHLLRANTKEDPSLFFVGGGVESRSEEEGYGWRATDSRHIKAFKGMPSTWNCSLSCILLSSITTASLLSSSLSNSQKSTVFALSRMVKYALLPLVAVSLVQAVSPEWHHGRLPSFGVDELVHTGCTAWINVVDVAGGLTCEAFLTTVNISKEHFISLNPQLNSECSNLRSKRSYCVYVPDKWHTISVGLHDKRNVATGIPEPPSTPPFMPPQGTEGKAAAHPTTLTKRLRPTGAGCSKRSAPAPAGTGPSSVAIQGCRQHHTVKAGDTCVEIVKQYPGLVLGQFFKMNPSLDTDCQELQVDERVCVDGSPTARYPVPSATAALAARGAQGWPSPTKPGTNPGCKKFEMVKKGDSCEGVSGKHHISVAQLKQWNPAVGPTCEKLEIGYYACVGV</sequence>
<dbReference type="SUPFAM" id="SSF54106">
    <property type="entry name" value="LysM domain"/>
    <property type="match status" value="2"/>
</dbReference>
<feature type="domain" description="LysM" evidence="4">
    <location>
        <begin position="133"/>
        <end position="179"/>
    </location>
</feature>
<dbReference type="GeneID" id="9228159"/>
<feature type="region of interest" description="Disordered" evidence="3">
    <location>
        <begin position="203"/>
        <end position="254"/>
    </location>
</feature>
<dbReference type="VEuPathDB" id="FungiDB:MCYG_07091"/>
<feature type="compositionally biased region" description="Pro residues" evidence="3">
    <location>
        <begin position="203"/>
        <end position="213"/>
    </location>
</feature>
<evidence type="ECO:0000256" key="2">
    <source>
        <dbReference type="ARBA" id="ARBA00023026"/>
    </source>
</evidence>
<feature type="domain" description="LysM" evidence="4">
    <location>
        <begin position="348"/>
        <end position="394"/>
    </location>
</feature>
<evidence type="ECO:0000259" key="4">
    <source>
        <dbReference type="PROSITE" id="PS51782"/>
    </source>
</evidence>
<dbReference type="InterPro" id="IPR036779">
    <property type="entry name" value="LysM_dom_sf"/>
</dbReference>
<name>C5FWI8_ARTOC</name>
<dbReference type="InterPro" id="IPR052210">
    <property type="entry name" value="LysM1-like"/>
</dbReference>
<protein>
    <recommendedName>
        <fullName evidence="4">LysM domain-containing protein</fullName>
    </recommendedName>
</protein>
<dbReference type="RefSeq" id="XP_002845127.1">
    <property type="nucleotide sequence ID" value="XM_002845081.1"/>
</dbReference>
<dbReference type="PROSITE" id="PS51782">
    <property type="entry name" value="LYSM"/>
    <property type="match status" value="3"/>
</dbReference>
<dbReference type="Proteomes" id="UP000002035">
    <property type="component" value="Unassembled WGS sequence"/>
</dbReference>
<dbReference type="CDD" id="cd00118">
    <property type="entry name" value="LysM"/>
    <property type="match status" value="2"/>
</dbReference>
<dbReference type="SMART" id="SM00257">
    <property type="entry name" value="LysM"/>
    <property type="match status" value="2"/>
</dbReference>
<dbReference type="HOGENOM" id="CLU_696342_0_0_1"/>
<keyword evidence="1" id="KW-0147">Chitin-binding</keyword>
<dbReference type="PANTHER" id="PTHR34997:SF1">
    <property type="entry name" value="PEPTIDOGLYCAN-BINDING LYSIN DOMAIN"/>
    <property type="match status" value="1"/>
</dbReference>